<organism evidence="1 2">
    <name type="scientific">Rhabditophanes sp. KR3021</name>
    <dbReference type="NCBI Taxonomy" id="114890"/>
    <lineage>
        <taxon>Eukaryota</taxon>
        <taxon>Metazoa</taxon>
        <taxon>Ecdysozoa</taxon>
        <taxon>Nematoda</taxon>
        <taxon>Chromadorea</taxon>
        <taxon>Rhabditida</taxon>
        <taxon>Tylenchina</taxon>
        <taxon>Panagrolaimomorpha</taxon>
        <taxon>Strongyloidoidea</taxon>
        <taxon>Alloionematidae</taxon>
        <taxon>Rhabditophanes</taxon>
    </lineage>
</organism>
<sequence length="204" mass="23793">MGKKKTAKMQAKQEKKAHREYELKEREEKKKLALINEERDAEARAKEELAEKDAEEKERIEREEKERKDYEEYLQMKEAFSIEEEGVEELDEDAARNLKQEFIEFIKEVKVINLDELGSKFNLSVSDVSSRLNTFIEDKSISGVIDDRGKFIYITEAEWTSVAQFINNRGRVSLQEIIDSSNCLISLKSNYKADEAISLIEQTI</sequence>
<proteinExistence type="predicted"/>
<accession>A0AC35TIN8</accession>
<dbReference type="WBParaSite" id="RSKR_0000106300.1">
    <property type="protein sequence ID" value="RSKR_0000106300.1"/>
    <property type="gene ID" value="RSKR_0000106300"/>
</dbReference>
<dbReference type="Proteomes" id="UP000095286">
    <property type="component" value="Unplaced"/>
</dbReference>
<protein>
    <submittedName>
        <fullName evidence="2">DDRGK domain-containing protein 1</fullName>
    </submittedName>
</protein>
<evidence type="ECO:0000313" key="1">
    <source>
        <dbReference type="Proteomes" id="UP000095286"/>
    </source>
</evidence>
<reference evidence="2" key="1">
    <citation type="submission" date="2016-11" db="UniProtKB">
        <authorList>
            <consortium name="WormBaseParasite"/>
        </authorList>
    </citation>
    <scope>IDENTIFICATION</scope>
    <source>
        <strain evidence="2">KR3021</strain>
    </source>
</reference>
<name>A0AC35TIN8_9BILA</name>
<evidence type="ECO:0000313" key="2">
    <source>
        <dbReference type="WBParaSite" id="RSKR_0000106300.1"/>
    </source>
</evidence>